<feature type="transmembrane region" description="Helical" evidence="7">
    <location>
        <begin position="59"/>
        <end position="79"/>
    </location>
</feature>
<dbReference type="EMBL" id="LHUR01000015">
    <property type="protein sequence ID" value="KOA20394.1"/>
    <property type="molecule type" value="Genomic_DNA"/>
</dbReference>
<evidence type="ECO:0000256" key="2">
    <source>
        <dbReference type="ARBA" id="ARBA00006448"/>
    </source>
</evidence>
<dbReference type="Pfam" id="PF04239">
    <property type="entry name" value="DUF421"/>
    <property type="match status" value="1"/>
</dbReference>
<gene>
    <name evidence="10" type="ORF">CLHOM_12130</name>
</gene>
<dbReference type="Gene3D" id="3.30.240.20">
    <property type="entry name" value="bsu07140 like domains"/>
    <property type="match status" value="2"/>
</dbReference>
<evidence type="ECO:0000313" key="11">
    <source>
        <dbReference type="Proteomes" id="UP000037043"/>
    </source>
</evidence>
<evidence type="ECO:0000259" key="8">
    <source>
        <dbReference type="Pfam" id="PF04239"/>
    </source>
</evidence>
<dbReference type="PANTHER" id="PTHR34582:SF7">
    <property type="entry name" value="UPF0702 TRANSMEMBRANE PROTEIN YDFS"/>
    <property type="match status" value="1"/>
</dbReference>
<keyword evidence="6 7" id="KW-0472">Membrane</keyword>
<dbReference type="AlphaFoldDB" id="A0A0L6ZBN0"/>
<evidence type="ECO:0000256" key="1">
    <source>
        <dbReference type="ARBA" id="ARBA00004651"/>
    </source>
</evidence>
<dbReference type="InterPro" id="IPR007353">
    <property type="entry name" value="DUF421"/>
</dbReference>
<comment type="caution">
    <text evidence="10">The sequence shown here is derived from an EMBL/GenBank/DDBJ whole genome shotgun (WGS) entry which is preliminary data.</text>
</comment>
<dbReference type="STRING" id="36844.SAMN04488501_11548"/>
<dbReference type="GO" id="GO:0005886">
    <property type="term" value="C:plasma membrane"/>
    <property type="evidence" value="ECO:0007669"/>
    <property type="project" value="UniProtKB-SubCell"/>
</dbReference>
<dbReference type="PANTHER" id="PTHR34582">
    <property type="entry name" value="UPF0702 TRANSMEMBRANE PROTEIN YCAP"/>
    <property type="match status" value="1"/>
</dbReference>
<evidence type="ECO:0000256" key="5">
    <source>
        <dbReference type="ARBA" id="ARBA00022989"/>
    </source>
</evidence>
<dbReference type="InterPro" id="IPR048454">
    <property type="entry name" value="YetF_N"/>
</dbReference>
<feature type="transmembrane region" description="Helical" evidence="7">
    <location>
        <begin position="33"/>
        <end position="53"/>
    </location>
</feature>
<evidence type="ECO:0000313" key="10">
    <source>
        <dbReference type="EMBL" id="KOA20394.1"/>
    </source>
</evidence>
<protein>
    <recommendedName>
        <fullName evidence="12">DUF421 domain-containing protein</fullName>
    </recommendedName>
</protein>
<comment type="subcellular location">
    <subcellularLocation>
        <location evidence="1">Cell membrane</location>
        <topology evidence="1">Multi-pass membrane protein</topology>
    </subcellularLocation>
</comment>
<reference evidence="11" key="1">
    <citation type="submission" date="2015-08" db="EMBL/GenBank/DDBJ databases">
        <title>Genome sequence of the strict anaerobe Clostridium homopropionicum LuHBu1 (DSM 5847T).</title>
        <authorList>
            <person name="Poehlein A."/>
            <person name="Beck M."/>
            <person name="Schiel-Bengelsdorf B."/>
            <person name="Bengelsdorf F.R."/>
            <person name="Daniel R."/>
            <person name="Duerre P."/>
        </authorList>
    </citation>
    <scope>NUCLEOTIDE SEQUENCE [LARGE SCALE GENOMIC DNA]</scope>
    <source>
        <strain evidence="11">DSM 5847</strain>
    </source>
</reference>
<evidence type="ECO:0000256" key="4">
    <source>
        <dbReference type="ARBA" id="ARBA00022692"/>
    </source>
</evidence>
<feature type="domain" description="YetF-like N-terminal transmembrane" evidence="9">
    <location>
        <begin position="4"/>
        <end position="79"/>
    </location>
</feature>
<evidence type="ECO:0000256" key="6">
    <source>
        <dbReference type="ARBA" id="ARBA00023136"/>
    </source>
</evidence>
<comment type="similarity">
    <text evidence="2">Belongs to the UPF0702 family.</text>
</comment>
<accession>A0A0L6ZBN0</accession>
<keyword evidence="3" id="KW-1003">Cell membrane</keyword>
<sequence>MSGYFNIFLRSTISFIVLLFITRLMGRKHRSELTFFDHVVSITIGSIIASVAVDRSIKTIDSIIATTVWGVLPILVGYISMKNLFFRKIVDSEPLIIIQNGTINDKNMAKSRYHIGDLLMQLRQKNVFDITEVEFAILEPNGDLSVLKKPQYNTVTTKDLNIPTNYKGLMTELIINGQIMRYHLKMINVDIEWLLNQLKMRNITNVNDVIFAALQTDGQLYIALKNKIT</sequence>
<dbReference type="Pfam" id="PF20730">
    <property type="entry name" value="YetF_N"/>
    <property type="match status" value="1"/>
</dbReference>
<evidence type="ECO:0000259" key="9">
    <source>
        <dbReference type="Pfam" id="PF20730"/>
    </source>
</evidence>
<keyword evidence="5 7" id="KW-1133">Transmembrane helix</keyword>
<name>A0A0L6ZBN0_9CLOT</name>
<dbReference type="RefSeq" id="WP_052220792.1">
    <property type="nucleotide sequence ID" value="NZ_LHUR01000015.1"/>
</dbReference>
<proteinExistence type="inferred from homology"/>
<dbReference type="PATRIC" id="fig|1121318.3.peg.1223"/>
<organism evidence="10 11">
    <name type="scientific">Clostridium homopropionicum DSM 5847</name>
    <dbReference type="NCBI Taxonomy" id="1121318"/>
    <lineage>
        <taxon>Bacteria</taxon>
        <taxon>Bacillati</taxon>
        <taxon>Bacillota</taxon>
        <taxon>Clostridia</taxon>
        <taxon>Eubacteriales</taxon>
        <taxon>Clostridiaceae</taxon>
        <taxon>Clostridium</taxon>
    </lineage>
</organism>
<feature type="domain" description="YetF C-terminal" evidence="8">
    <location>
        <begin position="82"/>
        <end position="214"/>
    </location>
</feature>
<evidence type="ECO:0008006" key="12">
    <source>
        <dbReference type="Google" id="ProtNLM"/>
    </source>
</evidence>
<dbReference type="InterPro" id="IPR023090">
    <property type="entry name" value="UPF0702_alpha/beta_dom_sf"/>
</dbReference>
<keyword evidence="4 7" id="KW-0812">Transmembrane</keyword>
<feature type="transmembrane region" description="Helical" evidence="7">
    <location>
        <begin position="6"/>
        <end position="26"/>
    </location>
</feature>
<dbReference type="Proteomes" id="UP000037043">
    <property type="component" value="Unassembled WGS sequence"/>
</dbReference>
<evidence type="ECO:0000256" key="7">
    <source>
        <dbReference type="SAM" id="Phobius"/>
    </source>
</evidence>
<keyword evidence="11" id="KW-1185">Reference proteome</keyword>
<evidence type="ECO:0000256" key="3">
    <source>
        <dbReference type="ARBA" id="ARBA00022475"/>
    </source>
</evidence>